<dbReference type="EMBL" id="JANPWB010000008">
    <property type="protein sequence ID" value="KAJ1162670.1"/>
    <property type="molecule type" value="Genomic_DNA"/>
</dbReference>
<comment type="caution">
    <text evidence="2">The sequence shown here is derived from an EMBL/GenBank/DDBJ whole genome shotgun (WGS) entry which is preliminary data.</text>
</comment>
<proteinExistence type="predicted"/>
<sequence length="168" mass="17545">MWLNLEDCLQLRGTTARRTLVAVCRVSKVLVWPAALSMVGTETWGSSAQIAPKPVCAPRSRRGNTAGGTSVSKSSLRRSSAVPAKKDVGGDSPDTGLSGRADVTGAGAMPVGLVATVVDFFKKSGHQQVARDNEAQAAGRNTDLSMVMRLGDPLEPVGLCTLKIILGE</sequence>
<name>A0AAV7SF75_PLEWA</name>
<evidence type="ECO:0000313" key="3">
    <source>
        <dbReference type="Proteomes" id="UP001066276"/>
    </source>
</evidence>
<evidence type="ECO:0000313" key="2">
    <source>
        <dbReference type="EMBL" id="KAJ1162670.1"/>
    </source>
</evidence>
<keyword evidence="3" id="KW-1185">Reference proteome</keyword>
<feature type="compositionally biased region" description="Low complexity" evidence="1">
    <location>
        <begin position="70"/>
        <end position="80"/>
    </location>
</feature>
<feature type="region of interest" description="Disordered" evidence="1">
    <location>
        <begin position="53"/>
        <end position="101"/>
    </location>
</feature>
<organism evidence="2 3">
    <name type="scientific">Pleurodeles waltl</name>
    <name type="common">Iberian ribbed newt</name>
    <dbReference type="NCBI Taxonomy" id="8319"/>
    <lineage>
        <taxon>Eukaryota</taxon>
        <taxon>Metazoa</taxon>
        <taxon>Chordata</taxon>
        <taxon>Craniata</taxon>
        <taxon>Vertebrata</taxon>
        <taxon>Euteleostomi</taxon>
        <taxon>Amphibia</taxon>
        <taxon>Batrachia</taxon>
        <taxon>Caudata</taxon>
        <taxon>Salamandroidea</taxon>
        <taxon>Salamandridae</taxon>
        <taxon>Pleurodelinae</taxon>
        <taxon>Pleurodeles</taxon>
    </lineage>
</organism>
<protein>
    <submittedName>
        <fullName evidence="2">Uncharacterized protein</fullName>
    </submittedName>
</protein>
<reference evidence="2" key="1">
    <citation type="journal article" date="2022" name="bioRxiv">
        <title>Sequencing and chromosome-scale assembly of the giantPleurodeles waltlgenome.</title>
        <authorList>
            <person name="Brown T."/>
            <person name="Elewa A."/>
            <person name="Iarovenko S."/>
            <person name="Subramanian E."/>
            <person name="Araus A.J."/>
            <person name="Petzold A."/>
            <person name="Susuki M."/>
            <person name="Suzuki K.-i.T."/>
            <person name="Hayashi T."/>
            <person name="Toyoda A."/>
            <person name="Oliveira C."/>
            <person name="Osipova E."/>
            <person name="Leigh N.D."/>
            <person name="Simon A."/>
            <person name="Yun M.H."/>
        </authorList>
    </citation>
    <scope>NUCLEOTIDE SEQUENCE</scope>
    <source>
        <strain evidence="2">20211129_DDA</strain>
        <tissue evidence="2">Liver</tissue>
    </source>
</reference>
<gene>
    <name evidence="2" type="ORF">NDU88_003137</name>
</gene>
<accession>A0AAV7SF75</accession>
<dbReference type="AlphaFoldDB" id="A0AAV7SF75"/>
<dbReference type="Proteomes" id="UP001066276">
    <property type="component" value="Chromosome 4_2"/>
</dbReference>
<evidence type="ECO:0000256" key="1">
    <source>
        <dbReference type="SAM" id="MobiDB-lite"/>
    </source>
</evidence>